<sequence>MIKARKRWLSVLLTVAMLAALLVPLATPAQAACTYSMDYVQKISAGYSGKIGTLIITMDPVSAEGSVGKYVVLSLPSSPSGYVLFPGMTEGQIASSISGTNYFNTSTAAPTAPAPSYTLPAPIDVAGQGTGTIQNGAFSVPVTLTGVNQDLQGKLELTVSGSGFPTGQTVTGTLGSGVVAKATVASDVYAATYVNPALAPASAGSGQVYTDKTYSVATGTGGALLLQDGTTTVAVSFDGKTFYRYNSTTSTADTSTVYLTFGTAVPVGATVTVTLVKLGDGSYTVNYNSSSKVYELKSGTTVVAKSTDGKAFTDWDATNNKSYGITVLTLSAPVAPSTTVTVSTAYGVSWVTVSSQPNWNGYTVEIAVNGSVTAVSNGKYVGDGTVTVTVKDTAGAQKATFSGTVYFARTGAQALTLGSSSDPAASAASAQATVTANTVAGVQPAPSGVASFRVERISDTKIKLYVTGLAAGADPTSDSRIRIPLVIAVPTGVSGDITLTAEAPSTSTFSSGSVVIARVGVGKVTLAVDNVPSISSRGGEIGVIKIKEDIPGALQDSGGTPALKLRLPPGFRWSSVSADRIWGDQGLVDSINKNYKITNDRRDLELWNSVPSKQGTYFELKATIDVDESVAKVGDVKVVVSGATTAEPSELIVARYGEYGVTVKAYSTTDIIAGKVAQDIGKLEIKENIPGSLVSGRTITLTLPENVRWSQAPMIDDELSQSYGDISFDSKLVGSDGRMLKLTFYGSTEGQTEPAKIVLKNMQVTPAADFSGDLKVEVGGSQGVTGTVVLAKVKSPVTATASSTPQVIIGKPDQPVGDLTITESMADAIHGTVTGWKKDDEGYVTSVTPERAPQAKLIVEAPPGVIFSGTPKVEVVEGDLQIDSQAVSTDKTPALEGQIIIPIKSSSTKPSTIKISGIKVTIDRTVPEGDLVFKVKGTAVDETLKRWDADKGEFVDDELFQGHDTVAEAAVAKCVTPAPSETISKAIFKIGESKYTIGDKEYTMDAAAYIENGRAFAPMRYVAYAAGVTPDNILWNDATRTATFIKGDRVVQVTDGSNILVVNGTQVAMDVKAVIKDGRFFLPVRWLSVALGCQVEWDAKNQQVIVTRNVVQVPGQQQ</sequence>
<dbReference type="SUPFAM" id="SSF55383">
    <property type="entry name" value="Copper amine oxidase, domain N"/>
    <property type="match status" value="2"/>
</dbReference>
<dbReference type="HOGENOM" id="CLU_009282_0_0_9"/>
<dbReference type="KEGG" id="adg:Adeg_2153"/>
<dbReference type="eggNOG" id="COG1305">
    <property type="taxonomic scope" value="Bacteria"/>
</dbReference>
<evidence type="ECO:0000313" key="3">
    <source>
        <dbReference type="EMBL" id="ACX53230.1"/>
    </source>
</evidence>
<feature type="domain" description="Copper amine oxidase-like N-terminal" evidence="2">
    <location>
        <begin position="997"/>
        <end position="1106"/>
    </location>
</feature>
<organism evidence="3 4">
    <name type="scientific">Ammonifex degensii (strain DSM 10501 / KC4)</name>
    <dbReference type="NCBI Taxonomy" id="429009"/>
    <lineage>
        <taxon>Bacteria</taxon>
        <taxon>Bacillati</taxon>
        <taxon>Bacillota</taxon>
        <taxon>Clostridia</taxon>
        <taxon>Thermoanaerobacterales</taxon>
        <taxon>Thermoanaerobacteraceae</taxon>
        <taxon>Ammonifex</taxon>
    </lineage>
</organism>
<protein>
    <submittedName>
        <fullName evidence="3">Copper amine oxidase domain protein</fullName>
    </submittedName>
</protein>
<accession>C9RDF9</accession>
<keyword evidence="3" id="KW-0614">Plasmid</keyword>
<dbReference type="OrthoDB" id="2023214at2"/>
<dbReference type="InterPro" id="IPR036582">
    <property type="entry name" value="Mao_N_sf"/>
</dbReference>
<evidence type="ECO:0000259" key="2">
    <source>
        <dbReference type="Pfam" id="PF07833"/>
    </source>
</evidence>
<evidence type="ECO:0000256" key="1">
    <source>
        <dbReference type="SAM" id="SignalP"/>
    </source>
</evidence>
<keyword evidence="4" id="KW-1185">Reference proteome</keyword>
<dbReference type="InterPro" id="IPR012854">
    <property type="entry name" value="Cu_amine_oxidase-like_N"/>
</dbReference>
<dbReference type="EMBL" id="CP001786">
    <property type="protein sequence ID" value="ACX53230.1"/>
    <property type="molecule type" value="Genomic_DNA"/>
</dbReference>
<geneLocation type="plasmid" evidence="3 4">
    <name>pADEG01</name>
</geneLocation>
<feature type="signal peptide" evidence="1">
    <location>
        <begin position="1"/>
        <end position="31"/>
    </location>
</feature>
<gene>
    <name evidence="3" type="ORF">Adeg_2153</name>
</gene>
<feature type="chain" id="PRO_5003001521" evidence="1">
    <location>
        <begin position="32"/>
        <end position="1118"/>
    </location>
</feature>
<reference evidence="3 4" key="1">
    <citation type="submission" date="2009-10" db="EMBL/GenBank/DDBJ databases">
        <title>Complete sequence of plasmid of Ammonifex degensii KC4.</title>
        <authorList>
            <consortium name="US DOE Joint Genome Institute"/>
            <person name="Kerfeld C."/>
            <person name="Goodner B."/>
            <person name="Huber H."/>
            <person name="Stetter K."/>
            <person name="Lucas S."/>
            <person name="Copeland A."/>
            <person name="Lapidus A."/>
            <person name="Glavina del Rio T."/>
            <person name="Dalin E."/>
            <person name="Tice H."/>
            <person name="Bruce D."/>
            <person name="Goodwin L."/>
            <person name="Pitluck S."/>
            <person name="Saunders E."/>
            <person name="Brettin T."/>
            <person name="Detter J.C."/>
            <person name="Han C."/>
            <person name="Larimer F."/>
            <person name="Land M."/>
            <person name="Hauser L."/>
            <person name="Kyrpides N."/>
            <person name="Ovchinnikova G."/>
            <person name="Richardson P."/>
        </authorList>
    </citation>
    <scope>NUCLEOTIDE SEQUENCE [LARGE SCALE GENOMIC DNA]</scope>
    <source>
        <strain evidence="4">DSM 10501 / KC4</strain>
        <plasmid evidence="3 4">pADEG01</plasmid>
    </source>
</reference>
<dbReference type="RefSeq" id="WP_012818235.1">
    <property type="nucleotide sequence ID" value="NC_013386.1"/>
</dbReference>
<proteinExistence type="predicted"/>
<dbReference type="Pfam" id="PF07833">
    <property type="entry name" value="Cu_amine_oxidN1"/>
    <property type="match status" value="1"/>
</dbReference>
<dbReference type="AlphaFoldDB" id="C9RDF9"/>
<name>C9RDF9_AMMDK</name>
<dbReference type="Gene3D" id="3.30.457.10">
    <property type="entry name" value="Copper amine oxidase-like, N-terminal domain"/>
    <property type="match status" value="2"/>
</dbReference>
<keyword evidence="1" id="KW-0732">Signal</keyword>
<dbReference type="Proteomes" id="UP000002620">
    <property type="component" value="Plasmid pADEG01"/>
</dbReference>
<evidence type="ECO:0000313" key="4">
    <source>
        <dbReference type="Proteomes" id="UP000002620"/>
    </source>
</evidence>